<accession>A0AAV2PNN0</accession>
<protein>
    <recommendedName>
        <fullName evidence="2">non-specific serine/threonine protein kinase</fullName>
        <ecNumber evidence="2">2.7.11.1</ecNumber>
    </recommendedName>
</protein>
<dbReference type="InterPro" id="IPR008271">
    <property type="entry name" value="Ser/Thr_kinase_AS"/>
</dbReference>
<dbReference type="GO" id="GO:0004674">
    <property type="term" value="F:protein serine/threonine kinase activity"/>
    <property type="evidence" value="ECO:0007669"/>
    <property type="project" value="UniProtKB-KW"/>
</dbReference>
<keyword evidence="9" id="KW-0460">Magnesium</keyword>
<evidence type="ECO:0000256" key="12">
    <source>
        <dbReference type="ARBA" id="ARBA00023306"/>
    </source>
</evidence>
<keyword evidence="5" id="KW-0479">Metal-binding</keyword>
<evidence type="ECO:0000256" key="14">
    <source>
        <dbReference type="ARBA" id="ARBA00047899"/>
    </source>
</evidence>
<evidence type="ECO:0000256" key="13">
    <source>
        <dbReference type="ARBA" id="ARBA00037982"/>
    </source>
</evidence>
<comment type="subcellular location">
    <subcellularLocation>
        <location evidence="1">Golgi apparatus membrane</location>
        <topology evidence="1">Peripheral membrane protein</topology>
    </subcellularLocation>
</comment>
<feature type="region of interest" description="Disordered" evidence="16">
    <location>
        <begin position="513"/>
        <end position="548"/>
    </location>
</feature>
<comment type="catalytic activity">
    <reaction evidence="15">
        <text>L-seryl-[protein] + ATP = O-phospho-L-seryl-[protein] + ADP + H(+)</text>
        <dbReference type="Rhea" id="RHEA:17989"/>
        <dbReference type="Rhea" id="RHEA-COMP:9863"/>
        <dbReference type="Rhea" id="RHEA-COMP:11604"/>
        <dbReference type="ChEBI" id="CHEBI:15378"/>
        <dbReference type="ChEBI" id="CHEBI:29999"/>
        <dbReference type="ChEBI" id="CHEBI:30616"/>
        <dbReference type="ChEBI" id="CHEBI:83421"/>
        <dbReference type="ChEBI" id="CHEBI:456216"/>
        <dbReference type="EC" id="2.7.11.1"/>
    </reaction>
</comment>
<dbReference type="EMBL" id="CAXKWB010000887">
    <property type="protein sequence ID" value="CAL4062723.1"/>
    <property type="molecule type" value="Genomic_DNA"/>
</dbReference>
<reference evidence="18 19" key="1">
    <citation type="submission" date="2024-05" db="EMBL/GenBank/DDBJ databases">
        <authorList>
            <person name="Wallberg A."/>
        </authorList>
    </citation>
    <scope>NUCLEOTIDE SEQUENCE [LARGE SCALE GENOMIC DNA]</scope>
</reference>
<dbReference type="GO" id="GO:0046872">
    <property type="term" value="F:metal ion binding"/>
    <property type="evidence" value="ECO:0007669"/>
    <property type="project" value="UniProtKB-KW"/>
</dbReference>
<dbReference type="Proteomes" id="UP001497623">
    <property type="component" value="Unassembled WGS sequence"/>
</dbReference>
<keyword evidence="12" id="KW-0131">Cell cycle</keyword>
<dbReference type="Pfam" id="PF00069">
    <property type="entry name" value="Pkinase"/>
    <property type="match status" value="1"/>
</dbReference>
<dbReference type="FunFam" id="1.10.510.10:FF:000315">
    <property type="entry name" value="membrane-associated tyrosine- and threonine-specific cdc2-inhibitory kinase"/>
    <property type="match status" value="1"/>
</dbReference>
<comment type="similarity">
    <text evidence="13">Belongs to the protein kinase superfamily. Ser/Thr protein kinase family. GCN2 subfamily.</text>
</comment>
<keyword evidence="4" id="KW-0808">Transferase</keyword>
<evidence type="ECO:0000256" key="7">
    <source>
        <dbReference type="ARBA" id="ARBA00022777"/>
    </source>
</evidence>
<dbReference type="GO" id="GO:0000139">
    <property type="term" value="C:Golgi membrane"/>
    <property type="evidence" value="ECO:0007669"/>
    <property type="project" value="UniProtKB-SubCell"/>
</dbReference>
<feature type="region of interest" description="Disordered" evidence="16">
    <location>
        <begin position="395"/>
        <end position="416"/>
    </location>
</feature>
<keyword evidence="8" id="KW-0067">ATP-binding</keyword>
<dbReference type="GO" id="GO:0051321">
    <property type="term" value="P:meiotic cell cycle"/>
    <property type="evidence" value="ECO:0007669"/>
    <property type="project" value="TreeGrafter"/>
</dbReference>
<keyword evidence="11" id="KW-0472">Membrane</keyword>
<dbReference type="InterPro" id="IPR000719">
    <property type="entry name" value="Prot_kinase_dom"/>
</dbReference>
<keyword evidence="10" id="KW-0333">Golgi apparatus</keyword>
<feature type="compositionally biased region" description="Low complexity" evidence="16">
    <location>
        <begin position="434"/>
        <end position="445"/>
    </location>
</feature>
<dbReference type="SMART" id="SM00220">
    <property type="entry name" value="S_TKc"/>
    <property type="match status" value="1"/>
</dbReference>
<evidence type="ECO:0000256" key="3">
    <source>
        <dbReference type="ARBA" id="ARBA00022527"/>
    </source>
</evidence>
<evidence type="ECO:0000259" key="17">
    <source>
        <dbReference type="PROSITE" id="PS50011"/>
    </source>
</evidence>
<keyword evidence="6" id="KW-0547">Nucleotide-binding</keyword>
<keyword evidence="19" id="KW-1185">Reference proteome</keyword>
<evidence type="ECO:0000256" key="16">
    <source>
        <dbReference type="SAM" id="MobiDB-lite"/>
    </source>
</evidence>
<evidence type="ECO:0000256" key="4">
    <source>
        <dbReference type="ARBA" id="ARBA00022679"/>
    </source>
</evidence>
<feature type="region of interest" description="Disordered" evidence="16">
    <location>
        <begin position="434"/>
        <end position="457"/>
    </location>
</feature>
<keyword evidence="7" id="KW-0418">Kinase</keyword>
<dbReference type="PROSITE" id="PS00108">
    <property type="entry name" value="PROTEIN_KINASE_ST"/>
    <property type="match status" value="1"/>
</dbReference>
<dbReference type="InterPro" id="IPR011009">
    <property type="entry name" value="Kinase-like_dom_sf"/>
</dbReference>
<evidence type="ECO:0000256" key="2">
    <source>
        <dbReference type="ARBA" id="ARBA00012513"/>
    </source>
</evidence>
<feature type="domain" description="Protein kinase" evidence="17">
    <location>
        <begin position="92"/>
        <end position="340"/>
    </location>
</feature>
<dbReference type="PANTHER" id="PTHR11042">
    <property type="entry name" value="EUKARYOTIC TRANSLATION INITIATION FACTOR 2-ALPHA KINASE EIF2-ALPHA KINASE -RELATED"/>
    <property type="match status" value="1"/>
</dbReference>
<keyword evidence="3" id="KW-0723">Serine/threonine-protein kinase</keyword>
<dbReference type="InterPro" id="IPR050339">
    <property type="entry name" value="CC_SR_Kinase"/>
</dbReference>
<evidence type="ECO:0000256" key="15">
    <source>
        <dbReference type="ARBA" id="ARBA00048679"/>
    </source>
</evidence>
<dbReference type="GO" id="GO:0005634">
    <property type="term" value="C:nucleus"/>
    <property type="evidence" value="ECO:0007669"/>
    <property type="project" value="TreeGrafter"/>
</dbReference>
<evidence type="ECO:0000256" key="6">
    <source>
        <dbReference type="ARBA" id="ARBA00022741"/>
    </source>
</evidence>
<evidence type="ECO:0000256" key="10">
    <source>
        <dbReference type="ARBA" id="ARBA00023034"/>
    </source>
</evidence>
<proteinExistence type="inferred from homology"/>
<dbReference type="AlphaFoldDB" id="A0AAV2PNN0"/>
<evidence type="ECO:0000256" key="8">
    <source>
        <dbReference type="ARBA" id="ARBA00022840"/>
    </source>
</evidence>
<evidence type="ECO:0000256" key="9">
    <source>
        <dbReference type="ARBA" id="ARBA00022842"/>
    </source>
</evidence>
<feature type="compositionally biased region" description="Polar residues" evidence="16">
    <location>
        <begin position="513"/>
        <end position="526"/>
    </location>
</feature>
<feature type="compositionally biased region" description="Low complexity" evidence="16">
    <location>
        <begin position="400"/>
        <end position="410"/>
    </location>
</feature>
<gene>
    <name evidence="18" type="ORF">MNOR_LOCUS2780</name>
</gene>
<evidence type="ECO:0000313" key="18">
    <source>
        <dbReference type="EMBL" id="CAL4062723.1"/>
    </source>
</evidence>
<sequence>MGGACTFFPKYNAPPPWCISNSTAPIYKKSRGTPYFPPPPRPPVKSCPVTRIFSRIQDTDRPQPVSFRDDSDTSICLNGYIVLVDKKILFQNIYIECLGMSPFDKVFRVRSKEDGRQYACKRTLLRFRGEGDRRRRVAEVAKHEKLPKHKNIVWFYRAWEERQHLYLLTEVCRSSLADLAVQRNSEFTEAEVWDYMVDLLQGINHLHAHELVHMDIKPENIFIGYNGLCKLGDFGLVIDVSQDHDLDAIEGDPRYLAPEIMMGDFGCPADLFSLGMTLLELATDLDLPQQGDVWHQLRQGILPEAASGLSKEFQKILLGLVNTDPRERLTAKAALQLASVRRAVHVKRVKDVARATVLRIKGLCVQMWVWLMFLVQFLWSCSGIGRIWGTSAPTQYQQPHLNSSHNTSQHNHSDITGFSDEEDCDSSILAHPLSDLSSSSQSSISDPHHGHARQLNSTPIAPKFGRLSHAADFNSSPVTKHSFHEEADTPSFLKRRTQSCFAPRTTFSARLNHSLSPHSANSSNIEESPKKSNIKSQDEFPEVPSLNLTSKNLMDMFNAADIQEKD</sequence>
<dbReference type="SUPFAM" id="SSF56112">
    <property type="entry name" value="Protein kinase-like (PK-like)"/>
    <property type="match status" value="1"/>
</dbReference>
<name>A0AAV2PNN0_MEGNR</name>
<feature type="non-terminal residue" evidence="18">
    <location>
        <position position="566"/>
    </location>
</feature>
<evidence type="ECO:0000256" key="1">
    <source>
        <dbReference type="ARBA" id="ARBA00004395"/>
    </source>
</evidence>
<evidence type="ECO:0000256" key="11">
    <source>
        <dbReference type="ARBA" id="ARBA00023136"/>
    </source>
</evidence>
<dbReference type="Gene3D" id="1.10.510.10">
    <property type="entry name" value="Transferase(Phosphotransferase) domain 1"/>
    <property type="match status" value="1"/>
</dbReference>
<evidence type="ECO:0000313" key="19">
    <source>
        <dbReference type="Proteomes" id="UP001497623"/>
    </source>
</evidence>
<organism evidence="18 19">
    <name type="scientific">Meganyctiphanes norvegica</name>
    <name type="common">Northern krill</name>
    <name type="synonym">Thysanopoda norvegica</name>
    <dbReference type="NCBI Taxonomy" id="48144"/>
    <lineage>
        <taxon>Eukaryota</taxon>
        <taxon>Metazoa</taxon>
        <taxon>Ecdysozoa</taxon>
        <taxon>Arthropoda</taxon>
        <taxon>Crustacea</taxon>
        <taxon>Multicrustacea</taxon>
        <taxon>Malacostraca</taxon>
        <taxon>Eumalacostraca</taxon>
        <taxon>Eucarida</taxon>
        <taxon>Euphausiacea</taxon>
        <taxon>Euphausiidae</taxon>
        <taxon>Meganyctiphanes</taxon>
    </lineage>
</organism>
<dbReference type="GO" id="GO:0110031">
    <property type="term" value="P:negative regulation of G2/MI transition of meiotic cell cycle"/>
    <property type="evidence" value="ECO:0007669"/>
    <property type="project" value="TreeGrafter"/>
</dbReference>
<evidence type="ECO:0000256" key="5">
    <source>
        <dbReference type="ARBA" id="ARBA00022723"/>
    </source>
</evidence>
<dbReference type="Gene3D" id="3.30.200.20">
    <property type="entry name" value="Phosphorylase Kinase, domain 1"/>
    <property type="match status" value="1"/>
</dbReference>
<dbReference type="PROSITE" id="PS50011">
    <property type="entry name" value="PROTEIN_KINASE_DOM"/>
    <property type="match status" value="1"/>
</dbReference>
<comment type="caution">
    <text evidence="18">The sequence shown here is derived from an EMBL/GenBank/DDBJ whole genome shotgun (WGS) entry which is preliminary data.</text>
</comment>
<dbReference type="EC" id="2.7.11.1" evidence="2"/>
<dbReference type="GO" id="GO:0005524">
    <property type="term" value="F:ATP binding"/>
    <property type="evidence" value="ECO:0007669"/>
    <property type="project" value="UniProtKB-KW"/>
</dbReference>
<dbReference type="PANTHER" id="PTHR11042:SF183">
    <property type="entry name" value="MEMBRANE-ASSOCIATED TYROSINE- AND THREONINE-SPECIFIC CDC2-INHIBITORY KINASE"/>
    <property type="match status" value="1"/>
</dbReference>
<comment type="catalytic activity">
    <reaction evidence="14">
        <text>L-threonyl-[protein] + ATP = O-phospho-L-threonyl-[protein] + ADP + H(+)</text>
        <dbReference type="Rhea" id="RHEA:46608"/>
        <dbReference type="Rhea" id="RHEA-COMP:11060"/>
        <dbReference type="Rhea" id="RHEA-COMP:11605"/>
        <dbReference type="ChEBI" id="CHEBI:15378"/>
        <dbReference type="ChEBI" id="CHEBI:30013"/>
        <dbReference type="ChEBI" id="CHEBI:30616"/>
        <dbReference type="ChEBI" id="CHEBI:61977"/>
        <dbReference type="ChEBI" id="CHEBI:456216"/>
        <dbReference type="EC" id="2.7.11.1"/>
    </reaction>
</comment>